<evidence type="ECO:0000313" key="1">
    <source>
        <dbReference type="EMBL" id="AZL60492.1"/>
    </source>
</evidence>
<dbReference type="RefSeq" id="WP_125326684.1">
    <property type="nucleotide sequence ID" value="NZ_CP034328.1"/>
</dbReference>
<dbReference type="OrthoDB" id="8883291at2"/>
<dbReference type="KEGG" id="taw:EI545_17670"/>
<dbReference type="Gene3D" id="3.40.50.1110">
    <property type="entry name" value="SGNH hydrolase"/>
    <property type="match status" value="1"/>
</dbReference>
<protein>
    <recommendedName>
        <fullName evidence="3">DUF4886 domain-containing protein</fullName>
    </recommendedName>
</protein>
<accession>A0A3S8U9S6</accession>
<dbReference type="Proteomes" id="UP000282002">
    <property type="component" value="Chromosome"/>
</dbReference>
<dbReference type="InterPro" id="IPR036514">
    <property type="entry name" value="SGNH_hydro_sf"/>
</dbReference>
<evidence type="ECO:0008006" key="3">
    <source>
        <dbReference type="Google" id="ProtNLM"/>
    </source>
</evidence>
<dbReference type="AlphaFoldDB" id="A0A3S8U9S6"/>
<sequence>MKLSRRLALLLPAVVGVSAGTYWWRSVGRAESQALEARMSTPLPPPAGPMAVFHLGHSLVNRDMPAMLAQLAGEGHSYHSQLGWGTTLKSHWGDDLINGFDQENAHPRFRPAHEAVQSGEYDAVVLTEMVEIRSALRYHSSPDYLQRWGAEAYSARPDVRLYLYETWHPLDDPDGWLERLDADLQRYWLDGIAKPALAKLPADALLRIIPAGQVLAAFVRAVEAVNGVGNVGSRTDLFALDAEGKQDTIHLNDLGNYLVALVHLAVLYHRNPVGAPYALLRWDGNPANAPAPETARLMQETVLEVVRRTPMTGVSI</sequence>
<evidence type="ECO:0000313" key="2">
    <source>
        <dbReference type="Proteomes" id="UP000282002"/>
    </source>
</evidence>
<dbReference type="EMBL" id="CP034328">
    <property type="protein sequence ID" value="AZL60492.1"/>
    <property type="molecule type" value="Genomic_DNA"/>
</dbReference>
<dbReference type="GO" id="GO:0016788">
    <property type="term" value="F:hydrolase activity, acting on ester bonds"/>
    <property type="evidence" value="ECO:0007669"/>
    <property type="project" value="UniProtKB-ARBA"/>
</dbReference>
<reference evidence="1 2" key="1">
    <citation type="submission" date="2018-12" db="EMBL/GenBank/DDBJ databases">
        <title>Complete genome sequencing of Tabrizicola sp. K13M18.</title>
        <authorList>
            <person name="Bae J.-W."/>
        </authorList>
    </citation>
    <scope>NUCLEOTIDE SEQUENCE [LARGE SCALE GENOMIC DNA]</scope>
    <source>
        <strain evidence="1 2">K13M18</strain>
    </source>
</reference>
<keyword evidence="2" id="KW-1185">Reference proteome</keyword>
<gene>
    <name evidence="1" type="ORF">EI545_17670</name>
</gene>
<organism evidence="1 2">
    <name type="scientific">Tabrizicola piscis</name>
    <dbReference type="NCBI Taxonomy" id="2494374"/>
    <lineage>
        <taxon>Bacteria</taxon>
        <taxon>Pseudomonadati</taxon>
        <taxon>Pseudomonadota</taxon>
        <taxon>Alphaproteobacteria</taxon>
        <taxon>Rhodobacterales</taxon>
        <taxon>Paracoccaceae</taxon>
        <taxon>Tabrizicola</taxon>
    </lineage>
</organism>
<name>A0A3S8U9S6_9RHOB</name>
<proteinExistence type="predicted"/>